<comment type="caution">
    <text evidence="1">The sequence shown here is derived from an EMBL/GenBank/DDBJ whole genome shotgun (WGS) entry which is preliminary data.</text>
</comment>
<evidence type="ECO:0000313" key="2">
    <source>
        <dbReference type="Proteomes" id="UP001381693"/>
    </source>
</evidence>
<accession>A0AAN9A312</accession>
<dbReference type="EMBL" id="JAXCGZ010013503">
    <property type="protein sequence ID" value="KAK7072414.1"/>
    <property type="molecule type" value="Genomic_DNA"/>
</dbReference>
<evidence type="ECO:0000313" key="1">
    <source>
        <dbReference type="EMBL" id="KAK7072414.1"/>
    </source>
</evidence>
<protein>
    <submittedName>
        <fullName evidence="1">Nitric oxide associated protein 1</fullName>
    </submittedName>
</protein>
<dbReference type="Proteomes" id="UP001381693">
    <property type="component" value="Unassembled WGS sequence"/>
</dbReference>
<gene>
    <name evidence="1" type="primary">NOA1_1</name>
    <name evidence="1" type="ORF">SK128_011649</name>
</gene>
<dbReference type="AlphaFoldDB" id="A0AAN9A312"/>
<organism evidence="1 2">
    <name type="scientific">Halocaridina rubra</name>
    <name type="common">Hawaiian red shrimp</name>
    <dbReference type="NCBI Taxonomy" id="373956"/>
    <lineage>
        <taxon>Eukaryota</taxon>
        <taxon>Metazoa</taxon>
        <taxon>Ecdysozoa</taxon>
        <taxon>Arthropoda</taxon>
        <taxon>Crustacea</taxon>
        <taxon>Multicrustacea</taxon>
        <taxon>Malacostraca</taxon>
        <taxon>Eumalacostraca</taxon>
        <taxon>Eucarida</taxon>
        <taxon>Decapoda</taxon>
        <taxon>Pleocyemata</taxon>
        <taxon>Caridea</taxon>
        <taxon>Atyoidea</taxon>
        <taxon>Atyidae</taxon>
        <taxon>Halocaridina</taxon>
    </lineage>
</organism>
<dbReference type="PANTHER" id="PTHR46406:SF1">
    <property type="entry name" value="NITRIC OXIDE-ASSOCIATED PROTEIN 1"/>
    <property type="match status" value="1"/>
</dbReference>
<dbReference type="InterPro" id="IPR052807">
    <property type="entry name" value="Mito_transl_resp_regulator"/>
</dbReference>
<reference evidence="1 2" key="1">
    <citation type="submission" date="2023-11" db="EMBL/GenBank/DDBJ databases">
        <title>Halocaridina rubra genome assembly.</title>
        <authorList>
            <person name="Smith C."/>
        </authorList>
    </citation>
    <scope>NUCLEOTIDE SEQUENCE [LARGE SCALE GENOMIC DNA]</scope>
    <source>
        <strain evidence="1">EP-1</strain>
        <tissue evidence="1">Whole</tissue>
    </source>
</reference>
<keyword evidence="2" id="KW-1185">Reference proteome</keyword>
<name>A0AAN9A312_HALRR</name>
<proteinExistence type="predicted"/>
<dbReference type="PANTHER" id="PTHR46406">
    <property type="entry name" value="NITRIC OXIDE-ASSOCIATED PROTEIN 1"/>
    <property type="match status" value="1"/>
</dbReference>
<sequence>MEELTIEGSDDESLGLGSCDQEIPISNIPCGGCGARLHCQEHSLPGFLPKEIYSRLDIGGLKSSVCQRCYLLKHHNVALHVRVSPDIYPKLLEPIKREKALVVVVIDLLDMPCSIWPDLIDIFSPFLSVPYLITQQTFRPQVLIDAIHPPTLWSPSPSPTLFIHFHHPPPNILFIPPNNMTIPS</sequence>